<evidence type="ECO:0000259" key="1">
    <source>
        <dbReference type="PROSITE" id="PS50197"/>
    </source>
</evidence>
<proteinExistence type="predicted"/>
<keyword evidence="3" id="KW-1185">Reference proteome</keyword>
<sequence length="171" mass="18780">MILNTLARRSYNDLTQYPVFPWVLADHSSEVLDFKKSSIFQDLSKPVGAHDTKRFEARDPNADLAHFFDVIGGSGTSALITALLATPSPHDPTRAAFTPAQIVDFYKQNGPHVEKYPYCNALMSDISISASAAPTLLPPYYFQNEGVDFNLISDADLSMLSNDLVNGNPVN</sequence>
<accession>A0A4D6L4W8</accession>
<dbReference type="InterPro" id="IPR036372">
    <property type="entry name" value="BEACH_dom_sf"/>
</dbReference>
<protein>
    <recommendedName>
        <fullName evidence="1">BEACH domain-containing protein</fullName>
    </recommendedName>
</protein>
<dbReference type="AlphaFoldDB" id="A0A4D6L4W8"/>
<organism evidence="2 3">
    <name type="scientific">Vigna unguiculata</name>
    <name type="common">Cowpea</name>
    <dbReference type="NCBI Taxonomy" id="3917"/>
    <lineage>
        <taxon>Eukaryota</taxon>
        <taxon>Viridiplantae</taxon>
        <taxon>Streptophyta</taxon>
        <taxon>Embryophyta</taxon>
        <taxon>Tracheophyta</taxon>
        <taxon>Spermatophyta</taxon>
        <taxon>Magnoliopsida</taxon>
        <taxon>eudicotyledons</taxon>
        <taxon>Gunneridae</taxon>
        <taxon>Pentapetalae</taxon>
        <taxon>rosids</taxon>
        <taxon>fabids</taxon>
        <taxon>Fabales</taxon>
        <taxon>Fabaceae</taxon>
        <taxon>Papilionoideae</taxon>
        <taxon>50 kb inversion clade</taxon>
        <taxon>NPAAA clade</taxon>
        <taxon>indigoferoid/millettioid clade</taxon>
        <taxon>Phaseoleae</taxon>
        <taxon>Vigna</taxon>
    </lineage>
</organism>
<gene>
    <name evidence="2" type="ORF">DEO72_LG2g3918</name>
</gene>
<dbReference type="PROSITE" id="PS50197">
    <property type="entry name" value="BEACH"/>
    <property type="match status" value="1"/>
</dbReference>
<dbReference type="Pfam" id="PF02138">
    <property type="entry name" value="Beach"/>
    <property type="match status" value="1"/>
</dbReference>
<evidence type="ECO:0000313" key="2">
    <source>
        <dbReference type="EMBL" id="QCD83572.1"/>
    </source>
</evidence>
<dbReference type="Proteomes" id="UP000501690">
    <property type="component" value="Linkage Group LG2"/>
</dbReference>
<dbReference type="PANTHER" id="PTHR13743:SF112">
    <property type="entry name" value="BEACH DOMAIN-CONTAINING PROTEIN"/>
    <property type="match status" value="1"/>
</dbReference>
<dbReference type="EMBL" id="CP039346">
    <property type="protein sequence ID" value="QCD83572.1"/>
    <property type="molecule type" value="Genomic_DNA"/>
</dbReference>
<dbReference type="InterPro" id="IPR050865">
    <property type="entry name" value="BEACH_Domain"/>
</dbReference>
<dbReference type="Gene3D" id="1.10.1540.10">
    <property type="entry name" value="BEACH domain"/>
    <property type="match status" value="1"/>
</dbReference>
<evidence type="ECO:0000313" key="3">
    <source>
        <dbReference type="Proteomes" id="UP000501690"/>
    </source>
</evidence>
<dbReference type="PANTHER" id="PTHR13743">
    <property type="entry name" value="BEIGE/BEACH-RELATED"/>
    <property type="match status" value="1"/>
</dbReference>
<dbReference type="SMART" id="SM01026">
    <property type="entry name" value="Beach"/>
    <property type="match status" value="1"/>
</dbReference>
<reference evidence="2 3" key="1">
    <citation type="submission" date="2019-04" db="EMBL/GenBank/DDBJ databases">
        <title>An improved genome assembly and genetic linkage map for asparagus bean, Vigna unguiculata ssp. sesquipedialis.</title>
        <authorList>
            <person name="Xia Q."/>
            <person name="Zhang R."/>
            <person name="Dong Y."/>
        </authorList>
    </citation>
    <scope>NUCLEOTIDE SEQUENCE [LARGE SCALE GENOMIC DNA]</scope>
    <source>
        <tissue evidence="2">Leaf</tissue>
    </source>
</reference>
<dbReference type="InterPro" id="IPR000409">
    <property type="entry name" value="BEACH_dom"/>
</dbReference>
<dbReference type="SUPFAM" id="SSF81837">
    <property type="entry name" value="BEACH domain"/>
    <property type="match status" value="1"/>
</dbReference>
<name>A0A4D6L4W8_VIGUN</name>
<feature type="domain" description="BEACH" evidence="1">
    <location>
        <begin position="1"/>
        <end position="171"/>
    </location>
</feature>